<proteinExistence type="predicted"/>
<dbReference type="AlphaFoldDB" id="A0A7V1LN85"/>
<gene>
    <name evidence="1" type="ORF">ENJ10_10410</name>
</gene>
<comment type="caution">
    <text evidence="1">The sequence shown here is derived from an EMBL/GenBank/DDBJ whole genome shotgun (WGS) entry which is preliminary data.</text>
</comment>
<name>A0A7V1LN85_CALAY</name>
<organism evidence="1">
    <name type="scientific">Caldithrix abyssi</name>
    <dbReference type="NCBI Taxonomy" id="187145"/>
    <lineage>
        <taxon>Bacteria</taxon>
        <taxon>Pseudomonadati</taxon>
        <taxon>Calditrichota</taxon>
        <taxon>Calditrichia</taxon>
        <taxon>Calditrichales</taxon>
        <taxon>Calditrichaceae</taxon>
        <taxon>Caldithrix</taxon>
    </lineage>
</organism>
<sequence length="35" mass="3876">MAREWSMEKSIRDISRRRFLEKAGVLAGGLGLAGL</sequence>
<evidence type="ECO:0000313" key="1">
    <source>
        <dbReference type="EMBL" id="HED11090.1"/>
    </source>
</evidence>
<dbReference type="NCBIfam" id="TIGR01409">
    <property type="entry name" value="TAT_signal_seq"/>
    <property type="match status" value="1"/>
</dbReference>
<dbReference type="Proteomes" id="UP000886005">
    <property type="component" value="Unassembled WGS sequence"/>
</dbReference>
<dbReference type="PROSITE" id="PS51318">
    <property type="entry name" value="TAT"/>
    <property type="match status" value="1"/>
</dbReference>
<protein>
    <submittedName>
        <fullName evidence="1">Twin-arginine translocation signal domain-containing protein</fullName>
    </submittedName>
</protein>
<dbReference type="EMBL" id="DRLD01000283">
    <property type="protein sequence ID" value="HED11090.1"/>
    <property type="molecule type" value="Genomic_DNA"/>
</dbReference>
<reference evidence="1" key="1">
    <citation type="journal article" date="2020" name="mSystems">
        <title>Genome- and Community-Level Interaction Insights into Carbon Utilization and Element Cycling Functions of Hydrothermarchaeota in Hydrothermal Sediment.</title>
        <authorList>
            <person name="Zhou Z."/>
            <person name="Liu Y."/>
            <person name="Xu W."/>
            <person name="Pan J."/>
            <person name="Luo Z.H."/>
            <person name="Li M."/>
        </authorList>
    </citation>
    <scope>NUCLEOTIDE SEQUENCE [LARGE SCALE GENOMIC DNA]</scope>
    <source>
        <strain evidence="1">HyVt-456</strain>
    </source>
</reference>
<accession>A0A7V1LN85</accession>
<feature type="non-terminal residue" evidence="1">
    <location>
        <position position="35"/>
    </location>
</feature>
<dbReference type="InterPro" id="IPR006311">
    <property type="entry name" value="TAT_signal"/>
</dbReference>
<dbReference type="InterPro" id="IPR019546">
    <property type="entry name" value="TAT_signal_bac_arc"/>
</dbReference>